<evidence type="ECO:0000313" key="4">
    <source>
        <dbReference type="EMBL" id="SEC61876.1"/>
    </source>
</evidence>
<dbReference type="GO" id="GO:0003700">
    <property type="term" value="F:DNA-binding transcription factor activity"/>
    <property type="evidence" value="ECO:0007669"/>
    <property type="project" value="TreeGrafter"/>
</dbReference>
<keyword evidence="5" id="KW-1185">Reference proteome</keyword>
<dbReference type="InterPro" id="IPR001647">
    <property type="entry name" value="HTH_TetR"/>
</dbReference>
<dbReference type="InterPro" id="IPR009057">
    <property type="entry name" value="Homeodomain-like_sf"/>
</dbReference>
<dbReference type="Gene3D" id="1.10.357.10">
    <property type="entry name" value="Tetracycline Repressor, domain 2"/>
    <property type="match status" value="1"/>
</dbReference>
<dbReference type="PROSITE" id="PS50977">
    <property type="entry name" value="HTH_TETR_2"/>
    <property type="match status" value="1"/>
</dbReference>
<dbReference type="GO" id="GO:0000976">
    <property type="term" value="F:transcription cis-regulatory region binding"/>
    <property type="evidence" value="ECO:0007669"/>
    <property type="project" value="TreeGrafter"/>
</dbReference>
<dbReference type="InterPro" id="IPR023772">
    <property type="entry name" value="DNA-bd_HTH_TetR-type_CS"/>
</dbReference>
<dbReference type="Pfam" id="PF00440">
    <property type="entry name" value="TetR_N"/>
    <property type="match status" value="1"/>
</dbReference>
<feature type="DNA-binding region" description="H-T-H motif" evidence="2">
    <location>
        <begin position="28"/>
        <end position="47"/>
    </location>
</feature>
<feature type="domain" description="HTH tetR-type" evidence="3">
    <location>
        <begin position="5"/>
        <end position="65"/>
    </location>
</feature>
<dbReference type="EMBL" id="FNRT01000002">
    <property type="protein sequence ID" value="SEC61876.1"/>
    <property type="molecule type" value="Genomic_DNA"/>
</dbReference>
<dbReference type="AlphaFoldDB" id="A0A1H4TZG5"/>
<sequence>MSPVTSTRDRLIDAAFALFEERGFDETTVDDVAARAEVGRTTFFRAFRSKEDVIFPDHDAMLGAVSARLATATSATVEVAVTEAAHLVLAHYVAEGARAQQRYRLARNVPALRSRETAGLLQYQRLFRTFLDQWTGDGDRPDLIGDLRAELLANAVVTAHNHVLRRWLRGTITAEQAEAEFAVAMEEVFRASRPSGDTAVVVLRSDVPVERLLPALREVVADATPSYDEA</sequence>
<proteinExistence type="predicted"/>
<reference evidence="5" key="1">
    <citation type="submission" date="2016-10" db="EMBL/GenBank/DDBJ databases">
        <authorList>
            <person name="Varghese N."/>
            <person name="Submissions S."/>
        </authorList>
    </citation>
    <scope>NUCLEOTIDE SEQUENCE [LARGE SCALE GENOMIC DNA]</scope>
    <source>
        <strain evidence="5">DSM 22017</strain>
    </source>
</reference>
<gene>
    <name evidence="4" type="ORF">SAMN04489844_2641</name>
</gene>
<dbReference type="OrthoDB" id="3235020at2"/>
<dbReference type="RefSeq" id="WP_090969511.1">
    <property type="nucleotide sequence ID" value="NZ_FNRT01000002.1"/>
</dbReference>
<evidence type="ECO:0000259" key="3">
    <source>
        <dbReference type="PROSITE" id="PS50977"/>
    </source>
</evidence>
<dbReference type="Proteomes" id="UP000198742">
    <property type="component" value="Unassembled WGS sequence"/>
</dbReference>
<dbReference type="InterPro" id="IPR050109">
    <property type="entry name" value="HTH-type_TetR-like_transc_reg"/>
</dbReference>
<organism evidence="4 5">
    <name type="scientific">Nocardioides exalbidus</name>
    <dbReference type="NCBI Taxonomy" id="402596"/>
    <lineage>
        <taxon>Bacteria</taxon>
        <taxon>Bacillati</taxon>
        <taxon>Actinomycetota</taxon>
        <taxon>Actinomycetes</taxon>
        <taxon>Propionibacteriales</taxon>
        <taxon>Nocardioidaceae</taxon>
        <taxon>Nocardioides</taxon>
    </lineage>
</organism>
<dbReference type="PROSITE" id="PS01081">
    <property type="entry name" value="HTH_TETR_1"/>
    <property type="match status" value="1"/>
</dbReference>
<evidence type="ECO:0000313" key="5">
    <source>
        <dbReference type="Proteomes" id="UP000198742"/>
    </source>
</evidence>
<dbReference type="STRING" id="402596.SAMN04489844_2641"/>
<evidence type="ECO:0000256" key="1">
    <source>
        <dbReference type="ARBA" id="ARBA00023125"/>
    </source>
</evidence>
<name>A0A1H4TZG5_9ACTN</name>
<accession>A0A1H4TZG5</accession>
<dbReference type="SUPFAM" id="SSF46689">
    <property type="entry name" value="Homeodomain-like"/>
    <property type="match status" value="1"/>
</dbReference>
<dbReference type="PANTHER" id="PTHR30055:SF226">
    <property type="entry name" value="HTH-TYPE TRANSCRIPTIONAL REGULATOR PKSA"/>
    <property type="match status" value="1"/>
</dbReference>
<dbReference type="Gene3D" id="1.10.10.60">
    <property type="entry name" value="Homeodomain-like"/>
    <property type="match status" value="1"/>
</dbReference>
<protein>
    <submittedName>
        <fullName evidence="4">DNA-binding transcriptional regulator, AcrR family</fullName>
    </submittedName>
</protein>
<evidence type="ECO:0000256" key="2">
    <source>
        <dbReference type="PROSITE-ProRule" id="PRU00335"/>
    </source>
</evidence>
<dbReference type="PANTHER" id="PTHR30055">
    <property type="entry name" value="HTH-TYPE TRANSCRIPTIONAL REGULATOR RUTR"/>
    <property type="match status" value="1"/>
</dbReference>
<keyword evidence="1 2" id="KW-0238">DNA-binding</keyword>
<dbReference type="PRINTS" id="PR00455">
    <property type="entry name" value="HTHTETR"/>
</dbReference>